<name>A0A430FCU6_9BIFI</name>
<feature type="transmembrane region" description="Helical" evidence="1">
    <location>
        <begin position="34"/>
        <end position="54"/>
    </location>
</feature>
<keyword evidence="1" id="KW-0812">Transmembrane</keyword>
<comment type="caution">
    <text evidence="2">The sequence shown here is derived from an EMBL/GenBank/DDBJ whole genome shotgun (WGS) entry which is preliminary data.</text>
</comment>
<dbReference type="AlphaFoldDB" id="A0A430FCU6"/>
<accession>A0A430FCU6</accession>
<protein>
    <submittedName>
        <fullName evidence="2">Uncharacterized protein</fullName>
    </submittedName>
</protein>
<keyword evidence="3" id="KW-1185">Reference proteome</keyword>
<dbReference type="RefSeq" id="WP_126030172.1">
    <property type="nucleotide sequence ID" value="NZ_JAFEJY010000002.1"/>
</dbReference>
<keyword evidence="1" id="KW-1133">Transmembrane helix</keyword>
<sequence length="93" mass="10196">MSVLTIIFGIIAFVIGVLFASLPTSARMMDGAQMGLSLVLVVALIGMLICMYFIGSDTESWVILITAVVGYVIGHLRPINDFLASHWDIFDFR</sequence>
<evidence type="ECO:0000313" key="3">
    <source>
        <dbReference type="Proteomes" id="UP000288607"/>
    </source>
</evidence>
<dbReference type="OrthoDB" id="3233938at2"/>
<feature type="transmembrane region" description="Helical" evidence="1">
    <location>
        <begin position="6"/>
        <end position="22"/>
    </location>
</feature>
<feature type="transmembrane region" description="Helical" evidence="1">
    <location>
        <begin position="60"/>
        <end position="76"/>
    </location>
</feature>
<reference evidence="2 3" key="1">
    <citation type="submission" date="2018-09" db="EMBL/GenBank/DDBJ databases">
        <title>Characterization of the phylogenetic diversity of five novel species belonging to the genus Bifidobacterium.</title>
        <authorList>
            <person name="Lugli G.A."/>
            <person name="Duranti S."/>
            <person name="Milani C."/>
        </authorList>
    </citation>
    <scope>NUCLEOTIDE SEQUENCE [LARGE SCALE GENOMIC DNA]</scope>
    <source>
        <strain evidence="2 3">2028B</strain>
    </source>
</reference>
<organism evidence="2 3">
    <name type="scientific">Bifidobacterium callimiconis</name>
    <dbReference type="NCBI Taxonomy" id="2306973"/>
    <lineage>
        <taxon>Bacteria</taxon>
        <taxon>Bacillati</taxon>
        <taxon>Actinomycetota</taxon>
        <taxon>Actinomycetes</taxon>
        <taxon>Bifidobacteriales</taxon>
        <taxon>Bifidobacteriaceae</taxon>
        <taxon>Bifidobacterium</taxon>
    </lineage>
</organism>
<gene>
    <name evidence="2" type="ORF">D2E23_1305</name>
</gene>
<evidence type="ECO:0000313" key="2">
    <source>
        <dbReference type="EMBL" id="RSX50640.1"/>
    </source>
</evidence>
<proteinExistence type="predicted"/>
<dbReference type="EMBL" id="QXGJ01000006">
    <property type="protein sequence ID" value="RSX50640.1"/>
    <property type="molecule type" value="Genomic_DNA"/>
</dbReference>
<keyword evidence="1" id="KW-0472">Membrane</keyword>
<evidence type="ECO:0000256" key="1">
    <source>
        <dbReference type="SAM" id="Phobius"/>
    </source>
</evidence>
<dbReference type="Proteomes" id="UP000288607">
    <property type="component" value="Unassembled WGS sequence"/>
</dbReference>